<dbReference type="InterPro" id="IPR011009">
    <property type="entry name" value="Kinase-like_dom_sf"/>
</dbReference>
<dbReference type="OrthoDB" id="4062651at2759"/>
<evidence type="ECO:0000256" key="4">
    <source>
        <dbReference type="ARBA" id="ARBA00022741"/>
    </source>
</evidence>
<evidence type="ECO:0000313" key="11">
    <source>
        <dbReference type="Proteomes" id="UP000008063"/>
    </source>
</evidence>
<evidence type="ECO:0000256" key="3">
    <source>
        <dbReference type="ARBA" id="ARBA00022679"/>
    </source>
</evidence>
<feature type="domain" description="RIO-type" evidence="9">
    <location>
        <begin position="54"/>
        <end position="120"/>
    </location>
</feature>
<dbReference type="EC" id="2.7.11.1" evidence="1"/>
<evidence type="ECO:0000256" key="5">
    <source>
        <dbReference type="ARBA" id="ARBA00022777"/>
    </source>
</evidence>
<dbReference type="InterPro" id="IPR018934">
    <property type="entry name" value="RIO_dom"/>
</dbReference>
<gene>
    <name evidence="10" type="ORF">SERLA73DRAFT_60044</name>
</gene>
<dbReference type="GO" id="GO:0005524">
    <property type="term" value="F:ATP binding"/>
    <property type="evidence" value="ECO:0007669"/>
    <property type="project" value="UniProtKB-KW"/>
</dbReference>
<feature type="non-terminal residue" evidence="10">
    <location>
        <position position="1"/>
    </location>
</feature>
<keyword evidence="5" id="KW-0418">Kinase</keyword>
<evidence type="ECO:0000259" key="9">
    <source>
        <dbReference type="Pfam" id="PF01163"/>
    </source>
</evidence>
<proteinExistence type="predicted"/>
<dbReference type="InParanoid" id="F8Q8A7"/>
<keyword evidence="6" id="KW-0067">ATP-binding</keyword>
<comment type="catalytic activity">
    <reaction evidence="8">
        <text>L-seryl-[protein] + ATP = O-phospho-L-seryl-[protein] + ADP + H(+)</text>
        <dbReference type="Rhea" id="RHEA:17989"/>
        <dbReference type="Rhea" id="RHEA-COMP:9863"/>
        <dbReference type="Rhea" id="RHEA-COMP:11604"/>
        <dbReference type="ChEBI" id="CHEBI:15378"/>
        <dbReference type="ChEBI" id="CHEBI:29999"/>
        <dbReference type="ChEBI" id="CHEBI:30616"/>
        <dbReference type="ChEBI" id="CHEBI:83421"/>
        <dbReference type="ChEBI" id="CHEBI:456216"/>
        <dbReference type="EC" id="2.7.11.1"/>
    </reaction>
</comment>
<dbReference type="Pfam" id="PF01163">
    <property type="entry name" value="RIO1"/>
    <property type="match status" value="1"/>
</dbReference>
<name>F8Q8A7_SERL3</name>
<dbReference type="HOGENOM" id="CLU_1772613_0_0_1"/>
<keyword evidence="3" id="KW-0808">Transferase</keyword>
<keyword evidence="11" id="KW-1185">Reference proteome</keyword>
<sequence length="147" mass="16061">FVDRYGVLAHACLARHGIAPELLFCGLLDGEDDSRSANDTCGAHKCSGPYVGPLRIVVMDFIEGEHAHAISPAAWPRDTRAQIKEALIHLHREGLVFGDLRPPNNVLFTESKVVLIDLTGRVGRTRCGIPKSLSSHVQWPEALMISS</sequence>
<evidence type="ECO:0000256" key="7">
    <source>
        <dbReference type="ARBA" id="ARBA00047899"/>
    </source>
</evidence>
<evidence type="ECO:0000313" key="10">
    <source>
        <dbReference type="EMBL" id="EGN95795.1"/>
    </source>
</evidence>
<evidence type="ECO:0000256" key="8">
    <source>
        <dbReference type="ARBA" id="ARBA00048679"/>
    </source>
</evidence>
<evidence type="ECO:0000256" key="2">
    <source>
        <dbReference type="ARBA" id="ARBA00022527"/>
    </source>
</evidence>
<evidence type="ECO:0000256" key="6">
    <source>
        <dbReference type="ARBA" id="ARBA00022840"/>
    </source>
</evidence>
<dbReference type="SUPFAM" id="SSF56112">
    <property type="entry name" value="Protein kinase-like (PK-like)"/>
    <property type="match status" value="1"/>
</dbReference>
<keyword evidence="2" id="KW-0723">Serine/threonine-protein kinase</keyword>
<dbReference type="STRING" id="936435.F8Q8A7"/>
<comment type="catalytic activity">
    <reaction evidence="7">
        <text>L-threonyl-[protein] + ATP = O-phospho-L-threonyl-[protein] + ADP + H(+)</text>
        <dbReference type="Rhea" id="RHEA:46608"/>
        <dbReference type="Rhea" id="RHEA-COMP:11060"/>
        <dbReference type="Rhea" id="RHEA-COMP:11605"/>
        <dbReference type="ChEBI" id="CHEBI:15378"/>
        <dbReference type="ChEBI" id="CHEBI:30013"/>
        <dbReference type="ChEBI" id="CHEBI:30616"/>
        <dbReference type="ChEBI" id="CHEBI:61977"/>
        <dbReference type="ChEBI" id="CHEBI:456216"/>
        <dbReference type="EC" id="2.7.11.1"/>
    </reaction>
</comment>
<dbReference type="Proteomes" id="UP000008063">
    <property type="component" value="Unassembled WGS sequence"/>
</dbReference>
<dbReference type="EMBL" id="GL945485">
    <property type="protein sequence ID" value="EGN95795.1"/>
    <property type="molecule type" value="Genomic_DNA"/>
</dbReference>
<protein>
    <recommendedName>
        <fullName evidence="1">non-specific serine/threonine protein kinase</fullName>
        <ecNumber evidence="1">2.7.11.1</ecNumber>
    </recommendedName>
</protein>
<dbReference type="AlphaFoldDB" id="F8Q8A7"/>
<evidence type="ECO:0000256" key="1">
    <source>
        <dbReference type="ARBA" id="ARBA00012513"/>
    </source>
</evidence>
<reference evidence="11" key="1">
    <citation type="journal article" date="2011" name="Science">
        <title>The plant cell wall-decomposing machinery underlies the functional diversity of forest fungi.</title>
        <authorList>
            <person name="Eastwood D.C."/>
            <person name="Floudas D."/>
            <person name="Binder M."/>
            <person name="Majcherczyk A."/>
            <person name="Schneider P."/>
            <person name="Aerts A."/>
            <person name="Asiegbu F.O."/>
            <person name="Baker S.E."/>
            <person name="Barry K."/>
            <person name="Bendiksby M."/>
            <person name="Blumentritt M."/>
            <person name="Coutinho P.M."/>
            <person name="Cullen D."/>
            <person name="de Vries R.P."/>
            <person name="Gathman A."/>
            <person name="Goodell B."/>
            <person name="Henrissat B."/>
            <person name="Ihrmark K."/>
            <person name="Kauserud H."/>
            <person name="Kohler A."/>
            <person name="LaButti K."/>
            <person name="Lapidus A."/>
            <person name="Lavin J.L."/>
            <person name="Lee Y.-H."/>
            <person name="Lindquist E."/>
            <person name="Lilly W."/>
            <person name="Lucas S."/>
            <person name="Morin E."/>
            <person name="Murat C."/>
            <person name="Oguiza J.A."/>
            <person name="Park J."/>
            <person name="Pisabarro A.G."/>
            <person name="Riley R."/>
            <person name="Rosling A."/>
            <person name="Salamov A."/>
            <person name="Schmidt O."/>
            <person name="Schmutz J."/>
            <person name="Skrede I."/>
            <person name="Stenlid J."/>
            <person name="Wiebenga A."/>
            <person name="Xie X."/>
            <person name="Kuees U."/>
            <person name="Hibbett D.S."/>
            <person name="Hoffmeister D."/>
            <person name="Hoegberg N."/>
            <person name="Martin F."/>
            <person name="Grigoriev I.V."/>
            <person name="Watkinson S.C."/>
        </authorList>
    </citation>
    <scope>NUCLEOTIDE SEQUENCE [LARGE SCALE GENOMIC DNA]</scope>
    <source>
        <strain evidence="11">strain S7.3</strain>
    </source>
</reference>
<dbReference type="GO" id="GO:0004674">
    <property type="term" value="F:protein serine/threonine kinase activity"/>
    <property type="evidence" value="ECO:0007669"/>
    <property type="project" value="UniProtKB-KW"/>
</dbReference>
<keyword evidence="4" id="KW-0547">Nucleotide-binding</keyword>
<accession>F8Q8A7</accession>
<organism evidence="11">
    <name type="scientific">Serpula lacrymans var. lacrymans (strain S7.3)</name>
    <name type="common">Dry rot fungus</name>
    <dbReference type="NCBI Taxonomy" id="936435"/>
    <lineage>
        <taxon>Eukaryota</taxon>
        <taxon>Fungi</taxon>
        <taxon>Dikarya</taxon>
        <taxon>Basidiomycota</taxon>
        <taxon>Agaricomycotina</taxon>
        <taxon>Agaricomycetes</taxon>
        <taxon>Agaricomycetidae</taxon>
        <taxon>Boletales</taxon>
        <taxon>Coniophorineae</taxon>
        <taxon>Serpulaceae</taxon>
        <taxon>Serpula</taxon>
    </lineage>
</organism>